<organism evidence="2 3">
    <name type="scientific">Heliocybe sulcata</name>
    <dbReference type="NCBI Taxonomy" id="5364"/>
    <lineage>
        <taxon>Eukaryota</taxon>
        <taxon>Fungi</taxon>
        <taxon>Dikarya</taxon>
        <taxon>Basidiomycota</taxon>
        <taxon>Agaricomycotina</taxon>
        <taxon>Agaricomycetes</taxon>
        <taxon>Gloeophyllales</taxon>
        <taxon>Gloeophyllaceae</taxon>
        <taxon>Heliocybe</taxon>
    </lineage>
</organism>
<accession>A0A5C3MXW5</accession>
<dbReference type="OrthoDB" id="5419821at2759"/>
<dbReference type="STRING" id="5364.A0A5C3MXW5"/>
<dbReference type="PANTHER" id="PTHR39639:SF1">
    <property type="entry name" value="DUF262 DOMAIN-CONTAINING PROTEIN"/>
    <property type="match status" value="1"/>
</dbReference>
<name>A0A5C3MXW5_9AGAM</name>
<keyword evidence="3" id="KW-1185">Reference proteome</keyword>
<feature type="domain" description="GmrSD restriction endonucleases N-terminal" evidence="1">
    <location>
        <begin position="7"/>
        <end position="147"/>
    </location>
</feature>
<dbReference type="AlphaFoldDB" id="A0A5C3MXW5"/>
<reference evidence="2 3" key="1">
    <citation type="journal article" date="2019" name="Nat. Ecol. Evol.">
        <title>Megaphylogeny resolves global patterns of mushroom evolution.</title>
        <authorList>
            <person name="Varga T."/>
            <person name="Krizsan K."/>
            <person name="Foldi C."/>
            <person name="Dima B."/>
            <person name="Sanchez-Garcia M."/>
            <person name="Sanchez-Ramirez S."/>
            <person name="Szollosi G.J."/>
            <person name="Szarkandi J.G."/>
            <person name="Papp V."/>
            <person name="Albert L."/>
            <person name="Andreopoulos W."/>
            <person name="Angelini C."/>
            <person name="Antonin V."/>
            <person name="Barry K.W."/>
            <person name="Bougher N.L."/>
            <person name="Buchanan P."/>
            <person name="Buyck B."/>
            <person name="Bense V."/>
            <person name="Catcheside P."/>
            <person name="Chovatia M."/>
            <person name="Cooper J."/>
            <person name="Damon W."/>
            <person name="Desjardin D."/>
            <person name="Finy P."/>
            <person name="Geml J."/>
            <person name="Haridas S."/>
            <person name="Hughes K."/>
            <person name="Justo A."/>
            <person name="Karasinski D."/>
            <person name="Kautmanova I."/>
            <person name="Kiss B."/>
            <person name="Kocsube S."/>
            <person name="Kotiranta H."/>
            <person name="LaButti K.M."/>
            <person name="Lechner B.E."/>
            <person name="Liimatainen K."/>
            <person name="Lipzen A."/>
            <person name="Lukacs Z."/>
            <person name="Mihaltcheva S."/>
            <person name="Morgado L.N."/>
            <person name="Niskanen T."/>
            <person name="Noordeloos M.E."/>
            <person name="Ohm R.A."/>
            <person name="Ortiz-Santana B."/>
            <person name="Ovrebo C."/>
            <person name="Racz N."/>
            <person name="Riley R."/>
            <person name="Savchenko A."/>
            <person name="Shiryaev A."/>
            <person name="Soop K."/>
            <person name="Spirin V."/>
            <person name="Szebenyi C."/>
            <person name="Tomsovsky M."/>
            <person name="Tulloss R.E."/>
            <person name="Uehling J."/>
            <person name="Grigoriev I.V."/>
            <person name="Vagvolgyi C."/>
            <person name="Papp T."/>
            <person name="Martin F.M."/>
            <person name="Miettinen O."/>
            <person name="Hibbett D.S."/>
            <person name="Nagy L.G."/>
        </authorList>
    </citation>
    <scope>NUCLEOTIDE SEQUENCE [LARGE SCALE GENOMIC DNA]</scope>
    <source>
        <strain evidence="2 3">OMC1185</strain>
    </source>
</reference>
<dbReference type="InterPro" id="IPR004919">
    <property type="entry name" value="GmrSD_N"/>
</dbReference>
<feature type="non-terminal residue" evidence="2">
    <location>
        <position position="1"/>
    </location>
</feature>
<dbReference type="Pfam" id="PF03235">
    <property type="entry name" value="GmrSD_N"/>
    <property type="match status" value="1"/>
</dbReference>
<feature type="non-terminal residue" evidence="2">
    <location>
        <position position="314"/>
    </location>
</feature>
<dbReference type="PANTHER" id="PTHR39639">
    <property type="entry name" value="CHROMOSOME 16, WHOLE GENOME SHOTGUN SEQUENCE"/>
    <property type="match status" value="1"/>
</dbReference>
<evidence type="ECO:0000259" key="1">
    <source>
        <dbReference type="Pfam" id="PF03235"/>
    </source>
</evidence>
<gene>
    <name evidence="2" type="ORF">OE88DRAFT_1594988</name>
</gene>
<dbReference type="EMBL" id="ML213531">
    <property type="protein sequence ID" value="TFK46311.1"/>
    <property type="molecule type" value="Genomic_DNA"/>
</dbReference>
<dbReference type="Proteomes" id="UP000305948">
    <property type="component" value="Unassembled WGS sequence"/>
</dbReference>
<proteinExistence type="predicted"/>
<protein>
    <recommendedName>
        <fullName evidence="1">GmrSD restriction endonucleases N-terminal domain-containing protein</fullName>
    </recommendedName>
</protein>
<sequence>IHNGDIDLNPDYQREVVWPEHKQSALVDSLMRHYYVPPVILAVKVDEEGTEHRTCIDGKQRLTSIQKFMDGLVRTDLRSFSWTNEKYWFKDDPTSRRVRKMLPERYRKEWSRLQLVCIEYDGLLENEEREIFQQRVQLGMALTPAEKLQAISSSKADFVRELLATYSDLTGNSSTLVWDSGRGTDFRCFAQALYNMEKFPKLKSGGTIVQIEKWLSTEESFDEETQDDAHRTFSVFLQLGKDKQLSNCFKQPTNIAPVEFVTIAVLISREKDRLSLPQLSRVIRDMRIHVRQEHKDIRLNNMVIKTMLAFIGDI</sequence>
<evidence type="ECO:0000313" key="3">
    <source>
        <dbReference type="Proteomes" id="UP000305948"/>
    </source>
</evidence>
<evidence type="ECO:0000313" key="2">
    <source>
        <dbReference type="EMBL" id="TFK46311.1"/>
    </source>
</evidence>